<accession>A0A9W8HEN9</accession>
<dbReference type="EMBL" id="JANBUL010000088">
    <property type="protein sequence ID" value="KAJ2781940.1"/>
    <property type="molecule type" value="Genomic_DNA"/>
</dbReference>
<reference evidence="2" key="1">
    <citation type="submission" date="2022-07" db="EMBL/GenBank/DDBJ databases">
        <title>Phylogenomic reconstructions and comparative analyses of Kickxellomycotina fungi.</title>
        <authorList>
            <person name="Reynolds N.K."/>
            <person name="Stajich J.E."/>
            <person name="Barry K."/>
            <person name="Grigoriev I.V."/>
            <person name="Crous P."/>
            <person name="Smith M.E."/>
        </authorList>
    </citation>
    <scope>NUCLEOTIDE SEQUENCE</scope>
    <source>
        <strain evidence="2">NBRC 105414</strain>
    </source>
</reference>
<name>A0A9W8HEN9_9FUNG</name>
<keyword evidence="3" id="KW-1185">Reference proteome</keyword>
<dbReference type="InterPro" id="IPR018631">
    <property type="entry name" value="AAA-ATPase-like_dom"/>
</dbReference>
<feature type="domain" description="AAA-ATPase-like" evidence="1">
    <location>
        <begin position="4"/>
        <end position="47"/>
    </location>
</feature>
<sequence>MKYGGFVVDKTLACKALLEESSNAVRISLPRRFGKSFNLSVIAQFFNPITTLDDCTAGVEPPDFAAAYRRRREMFSGSLLQEMHSDFFDRHFAAIPVIHLNFKARPVSSHDECSVVERKPRGDPRHLKHKAWRKYESLRRTYFAMDAKFVDDADQWEERSDLACALFDKLSEFVAAQHGGEYIILIDEYDTPLRKALDTD</sequence>
<dbReference type="OrthoDB" id="5586226at2759"/>
<dbReference type="PANTHER" id="PTHR34825">
    <property type="entry name" value="CONSERVED PROTEIN, WITH A WEAK D-GALACTARATE DEHYDRATASE/ALTRONATE HYDROLASE DOMAIN"/>
    <property type="match status" value="1"/>
</dbReference>
<dbReference type="AlphaFoldDB" id="A0A9W8HEN9"/>
<proteinExistence type="predicted"/>
<comment type="caution">
    <text evidence="2">The sequence shown here is derived from an EMBL/GenBank/DDBJ whole genome shotgun (WGS) entry which is preliminary data.</text>
</comment>
<dbReference type="PANTHER" id="PTHR34825:SF1">
    <property type="entry name" value="AAA-ATPASE-LIKE DOMAIN-CONTAINING PROTEIN"/>
    <property type="match status" value="1"/>
</dbReference>
<dbReference type="Pfam" id="PF09820">
    <property type="entry name" value="AAA-ATPase_like"/>
    <property type="match status" value="1"/>
</dbReference>
<protein>
    <recommendedName>
        <fullName evidence="1">AAA-ATPase-like domain-containing protein</fullName>
    </recommendedName>
</protein>
<gene>
    <name evidence="2" type="ORF">H4R18_002581</name>
</gene>
<evidence type="ECO:0000313" key="3">
    <source>
        <dbReference type="Proteomes" id="UP001140217"/>
    </source>
</evidence>
<evidence type="ECO:0000259" key="1">
    <source>
        <dbReference type="Pfam" id="PF09820"/>
    </source>
</evidence>
<organism evidence="2 3">
    <name type="scientific">Coemansia javaensis</name>
    <dbReference type="NCBI Taxonomy" id="2761396"/>
    <lineage>
        <taxon>Eukaryota</taxon>
        <taxon>Fungi</taxon>
        <taxon>Fungi incertae sedis</taxon>
        <taxon>Zoopagomycota</taxon>
        <taxon>Kickxellomycotina</taxon>
        <taxon>Kickxellomycetes</taxon>
        <taxon>Kickxellales</taxon>
        <taxon>Kickxellaceae</taxon>
        <taxon>Coemansia</taxon>
    </lineage>
</organism>
<evidence type="ECO:0000313" key="2">
    <source>
        <dbReference type="EMBL" id="KAJ2781940.1"/>
    </source>
</evidence>
<dbReference type="Proteomes" id="UP001140217">
    <property type="component" value="Unassembled WGS sequence"/>
</dbReference>